<evidence type="ECO:0000256" key="10">
    <source>
        <dbReference type="ARBA" id="ARBA00023004"/>
    </source>
</evidence>
<keyword evidence="8" id="KW-0249">Electron transport</keyword>
<dbReference type="EMBL" id="JABCKY010000001">
    <property type="protein sequence ID" value="NMT63182.1"/>
    <property type="molecule type" value="Genomic_DNA"/>
</dbReference>
<evidence type="ECO:0000256" key="9">
    <source>
        <dbReference type="ARBA" id="ARBA00022989"/>
    </source>
</evidence>
<evidence type="ECO:0000256" key="8">
    <source>
        <dbReference type="ARBA" id="ARBA00022982"/>
    </source>
</evidence>
<keyword evidence="4" id="KW-1003">Cell membrane</keyword>
<evidence type="ECO:0000313" key="15">
    <source>
        <dbReference type="EMBL" id="NMT63182.1"/>
    </source>
</evidence>
<dbReference type="Proteomes" id="UP000567186">
    <property type="component" value="Unassembled WGS sequence"/>
</dbReference>
<dbReference type="InterPro" id="IPR011577">
    <property type="entry name" value="Cyt_b561_bac/Ni-Hgenase"/>
</dbReference>
<dbReference type="InterPro" id="IPR052168">
    <property type="entry name" value="Cytochrome_b561_oxidase"/>
</dbReference>
<evidence type="ECO:0000256" key="7">
    <source>
        <dbReference type="ARBA" id="ARBA00022723"/>
    </source>
</evidence>
<evidence type="ECO:0000259" key="14">
    <source>
        <dbReference type="Pfam" id="PF01292"/>
    </source>
</evidence>
<name>A0A7Y0RBI8_9GAMM</name>
<comment type="cofactor">
    <cofactor evidence="1">
        <name>heme b</name>
        <dbReference type="ChEBI" id="CHEBI:60344"/>
    </cofactor>
</comment>
<keyword evidence="7" id="KW-0479">Metal-binding</keyword>
<feature type="transmembrane region" description="Helical" evidence="13">
    <location>
        <begin position="12"/>
        <end position="34"/>
    </location>
</feature>
<dbReference type="RefSeq" id="WP_135954518.1">
    <property type="nucleotide sequence ID" value="NZ_JABCKY010000001.1"/>
</dbReference>
<keyword evidence="5" id="KW-0349">Heme</keyword>
<keyword evidence="3" id="KW-0813">Transport</keyword>
<dbReference type="SUPFAM" id="SSF81342">
    <property type="entry name" value="Transmembrane di-heme cytochromes"/>
    <property type="match status" value="1"/>
</dbReference>
<feature type="domain" description="Cytochrome b561 bacterial/Ni-hydrogenase" evidence="14">
    <location>
        <begin position="7"/>
        <end position="179"/>
    </location>
</feature>
<evidence type="ECO:0000256" key="13">
    <source>
        <dbReference type="SAM" id="Phobius"/>
    </source>
</evidence>
<dbReference type="GO" id="GO:0009055">
    <property type="term" value="F:electron transfer activity"/>
    <property type="evidence" value="ECO:0007669"/>
    <property type="project" value="InterPro"/>
</dbReference>
<protein>
    <submittedName>
        <fullName evidence="15">Cytochrome b</fullName>
    </submittedName>
</protein>
<comment type="similarity">
    <text evidence="12">Belongs to the cytochrome b561 family.</text>
</comment>
<dbReference type="PANTHER" id="PTHR30529">
    <property type="entry name" value="CYTOCHROME B561"/>
    <property type="match status" value="1"/>
</dbReference>
<dbReference type="GO" id="GO:0005886">
    <property type="term" value="C:plasma membrane"/>
    <property type="evidence" value="ECO:0007669"/>
    <property type="project" value="UniProtKB-SubCell"/>
</dbReference>
<evidence type="ECO:0000256" key="6">
    <source>
        <dbReference type="ARBA" id="ARBA00022692"/>
    </source>
</evidence>
<dbReference type="GO" id="GO:0046872">
    <property type="term" value="F:metal ion binding"/>
    <property type="evidence" value="ECO:0007669"/>
    <property type="project" value="UniProtKB-KW"/>
</dbReference>
<keyword evidence="11 13" id="KW-0472">Membrane</keyword>
<evidence type="ECO:0000256" key="12">
    <source>
        <dbReference type="ARBA" id="ARBA00037975"/>
    </source>
</evidence>
<dbReference type="InterPro" id="IPR016174">
    <property type="entry name" value="Di-haem_cyt_TM"/>
</dbReference>
<feature type="transmembrane region" description="Helical" evidence="13">
    <location>
        <begin position="145"/>
        <end position="169"/>
    </location>
</feature>
<gene>
    <name evidence="15" type="ORF">HIU99_06160</name>
</gene>
<evidence type="ECO:0000313" key="16">
    <source>
        <dbReference type="Proteomes" id="UP000567186"/>
    </source>
</evidence>
<dbReference type="PANTHER" id="PTHR30529:SF1">
    <property type="entry name" value="CYTOCHROME B561 HOMOLOG 2"/>
    <property type="match status" value="1"/>
</dbReference>
<reference evidence="15 16" key="1">
    <citation type="submission" date="2020-04" db="EMBL/GenBank/DDBJ databases">
        <title>Marinobacter oceani sp. nov., isolated from marine solar saltern.</title>
        <authorList>
            <person name="Chen X.-Y."/>
        </authorList>
    </citation>
    <scope>NUCLEOTIDE SEQUENCE [LARGE SCALE GENOMIC DNA]</scope>
    <source>
        <strain evidence="15 16">W62</strain>
    </source>
</reference>
<dbReference type="GO" id="GO:0020037">
    <property type="term" value="F:heme binding"/>
    <property type="evidence" value="ECO:0007669"/>
    <property type="project" value="TreeGrafter"/>
</dbReference>
<sequence length="179" mass="20288">MPEIQKYPAGWRILHWVMALMVLTLIPIGLWMASRAEADLWGDLTDTLYNWHKAIGFSVLLLMVLRIVVKIRLKTPPYPDEMPRQLQIAAKSLHHLIYIMLVVTPLFGWAGVTAFPALVTVGGYHLPAMPFVPEDKELANRLFEIHGWLAITLGVLIAGHIAAALRHLLRKDGIFRRMV</sequence>
<evidence type="ECO:0000256" key="3">
    <source>
        <dbReference type="ARBA" id="ARBA00022448"/>
    </source>
</evidence>
<comment type="subcellular location">
    <subcellularLocation>
        <location evidence="2">Cell membrane</location>
        <topology evidence="2">Multi-pass membrane protein</topology>
    </subcellularLocation>
</comment>
<proteinExistence type="inferred from homology"/>
<evidence type="ECO:0000256" key="1">
    <source>
        <dbReference type="ARBA" id="ARBA00001970"/>
    </source>
</evidence>
<feature type="transmembrane region" description="Helical" evidence="13">
    <location>
        <begin position="54"/>
        <end position="73"/>
    </location>
</feature>
<keyword evidence="9 13" id="KW-1133">Transmembrane helix</keyword>
<dbReference type="OrthoDB" id="1247465at2"/>
<evidence type="ECO:0000256" key="2">
    <source>
        <dbReference type="ARBA" id="ARBA00004651"/>
    </source>
</evidence>
<dbReference type="GO" id="GO:0022904">
    <property type="term" value="P:respiratory electron transport chain"/>
    <property type="evidence" value="ECO:0007669"/>
    <property type="project" value="InterPro"/>
</dbReference>
<evidence type="ECO:0000256" key="5">
    <source>
        <dbReference type="ARBA" id="ARBA00022617"/>
    </source>
</evidence>
<keyword evidence="10" id="KW-0408">Iron</keyword>
<comment type="caution">
    <text evidence="15">The sequence shown here is derived from an EMBL/GenBank/DDBJ whole genome shotgun (WGS) entry which is preliminary data.</text>
</comment>
<evidence type="ECO:0000256" key="4">
    <source>
        <dbReference type="ARBA" id="ARBA00022475"/>
    </source>
</evidence>
<evidence type="ECO:0000256" key="11">
    <source>
        <dbReference type="ARBA" id="ARBA00023136"/>
    </source>
</evidence>
<keyword evidence="16" id="KW-1185">Reference proteome</keyword>
<dbReference type="Gene3D" id="1.20.950.20">
    <property type="entry name" value="Transmembrane di-heme cytochromes, Chain C"/>
    <property type="match status" value="1"/>
</dbReference>
<dbReference type="Pfam" id="PF01292">
    <property type="entry name" value="Ni_hydr_CYTB"/>
    <property type="match status" value="1"/>
</dbReference>
<keyword evidence="6 13" id="KW-0812">Transmembrane</keyword>
<dbReference type="AlphaFoldDB" id="A0A7Y0RBI8"/>
<accession>A0A7Y0RBI8</accession>
<feature type="transmembrane region" description="Helical" evidence="13">
    <location>
        <begin position="93"/>
        <end position="125"/>
    </location>
</feature>
<organism evidence="15 16">
    <name type="scientific">Marinobacter orientalis</name>
    <dbReference type="NCBI Taxonomy" id="1928859"/>
    <lineage>
        <taxon>Bacteria</taxon>
        <taxon>Pseudomonadati</taxon>
        <taxon>Pseudomonadota</taxon>
        <taxon>Gammaproteobacteria</taxon>
        <taxon>Pseudomonadales</taxon>
        <taxon>Marinobacteraceae</taxon>
        <taxon>Marinobacter</taxon>
    </lineage>
</organism>